<protein>
    <submittedName>
        <fullName evidence="1">Uncharacterized protein</fullName>
    </submittedName>
</protein>
<reference evidence="1 2" key="1">
    <citation type="submission" date="2018-08" db="EMBL/GenBank/DDBJ databases">
        <title>Genome and evolution of the arbuscular mycorrhizal fungus Diversispora epigaea (formerly Glomus versiforme) and its bacterial endosymbionts.</title>
        <authorList>
            <person name="Sun X."/>
            <person name="Fei Z."/>
            <person name="Harrison M."/>
        </authorList>
    </citation>
    <scope>NUCLEOTIDE SEQUENCE [LARGE SCALE GENOMIC DNA]</scope>
    <source>
        <strain evidence="1 2">IT104</strain>
    </source>
</reference>
<dbReference type="Proteomes" id="UP000266861">
    <property type="component" value="Unassembled WGS sequence"/>
</dbReference>
<sequence>MIIPRQIINPGQSNSKIEHDDKNCAMQIAYRIYLSISQRQINPQITAAPETQSNNKNHHLQFKI</sequence>
<keyword evidence="2" id="KW-1185">Reference proteome</keyword>
<proteinExistence type="predicted"/>
<gene>
    <name evidence="1" type="ORF">Glove_84g83</name>
</gene>
<name>A0A397J763_9GLOM</name>
<evidence type="ECO:0000313" key="2">
    <source>
        <dbReference type="Proteomes" id="UP000266861"/>
    </source>
</evidence>
<evidence type="ECO:0000313" key="1">
    <source>
        <dbReference type="EMBL" id="RHZ84205.1"/>
    </source>
</evidence>
<dbReference type="EMBL" id="PQFF01000080">
    <property type="protein sequence ID" value="RHZ84205.1"/>
    <property type="molecule type" value="Genomic_DNA"/>
</dbReference>
<organism evidence="1 2">
    <name type="scientific">Diversispora epigaea</name>
    <dbReference type="NCBI Taxonomy" id="1348612"/>
    <lineage>
        <taxon>Eukaryota</taxon>
        <taxon>Fungi</taxon>
        <taxon>Fungi incertae sedis</taxon>
        <taxon>Mucoromycota</taxon>
        <taxon>Glomeromycotina</taxon>
        <taxon>Glomeromycetes</taxon>
        <taxon>Diversisporales</taxon>
        <taxon>Diversisporaceae</taxon>
        <taxon>Diversispora</taxon>
    </lineage>
</organism>
<dbReference type="AlphaFoldDB" id="A0A397J763"/>
<accession>A0A397J763</accession>
<comment type="caution">
    <text evidence="1">The sequence shown here is derived from an EMBL/GenBank/DDBJ whole genome shotgun (WGS) entry which is preliminary data.</text>
</comment>